<evidence type="ECO:0000259" key="4">
    <source>
        <dbReference type="PROSITE" id="PS51898"/>
    </source>
</evidence>
<evidence type="ECO:0000256" key="1">
    <source>
        <dbReference type="ARBA" id="ARBA00023125"/>
    </source>
</evidence>
<dbReference type="InterPro" id="IPR050090">
    <property type="entry name" value="Tyrosine_recombinase_XerCD"/>
</dbReference>
<dbReference type="Pfam" id="PF13102">
    <property type="entry name" value="Phage_int_SAM_5"/>
    <property type="match status" value="1"/>
</dbReference>
<proteinExistence type="predicted"/>
<feature type="domain" description="Core-binding (CB)" evidence="5">
    <location>
        <begin position="22"/>
        <end position="115"/>
    </location>
</feature>
<dbReference type="EMBL" id="JBEPME010000005">
    <property type="protein sequence ID" value="MET3658554.1"/>
    <property type="molecule type" value="Genomic_DNA"/>
</dbReference>
<dbReference type="SUPFAM" id="SSF56349">
    <property type="entry name" value="DNA breaking-rejoining enzymes"/>
    <property type="match status" value="1"/>
</dbReference>
<keyword evidence="7" id="KW-1185">Reference proteome</keyword>
<dbReference type="Gene3D" id="1.10.150.130">
    <property type="match status" value="1"/>
</dbReference>
<dbReference type="Proteomes" id="UP001549104">
    <property type="component" value="Unassembled WGS sequence"/>
</dbReference>
<evidence type="ECO:0000259" key="5">
    <source>
        <dbReference type="PROSITE" id="PS51900"/>
    </source>
</evidence>
<dbReference type="Pfam" id="PF00589">
    <property type="entry name" value="Phage_integrase"/>
    <property type="match status" value="1"/>
</dbReference>
<keyword evidence="1 3" id="KW-0238">DNA-binding</keyword>
<comment type="caution">
    <text evidence="6">The sequence shown here is derived from an EMBL/GenBank/DDBJ whole genome shotgun (WGS) entry which is preliminary data.</text>
</comment>
<dbReference type="RefSeq" id="WP_354314227.1">
    <property type="nucleotide sequence ID" value="NZ_JBEPME010000005.1"/>
</dbReference>
<reference evidence="6 7" key="1">
    <citation type="submission" date="2024-06" db="EMBL/GenBank/DDBJ databases">
        <title>Sorghum-associated microbial communities from plants grown in Nebraska, USA.</title>
        <authorList>
            <person name="Schachtman D."/>
        </authorList>
    </citation>
    <scope>NUCLEOTIDE SEQUENCE [LARGE SCALE GENOMIC DNA]</scope>
    <source>
        <strain evidence="6 7">1288</strain>
    </source>
</reference>
<keyword evidence="2" id="KW-0233">DNA recombination</keyword>
<dbReference type="PANTHER" id="PTHR30349">
    <property type="entry name" value="PHAGE INTEGRASE-RELATED"/>
    <property type="match status" value="1"/>
</dbReference>
<dbReference type="CDD" id="cd00397">
    <property type="entry name" value="DNA_BRE_C"/>
    <property type="match status" value="1"/>
</dbReference>
<dbReference type="InterPro" id="IPR010998">
    <property type="entry name" value="Integrase_recombinase_N"/>
</dbReference>
<dbReference type="Gene3D" id="1.10.443.10">
    <property type="entry name" value="Intergrase catalytic core"/>
    <property type="match status" value="1"/>
</dbReference>
<evidence type="ECO:0000256" key="2">
    <source>
        <dbReference type="ARBA" id="ARBA00023172"/>
    </source>
</evidence>
<dbReference type="PROSITE" id="PS51900">
    <property type="entry name" value="CB"/>
    <property type="match status" value="1"/>
</dbReference>
<dbReference type="InterPro" id="IPR002104">
    <property type="entry name" value="Integrase_catalytic"/>
</dbReference>
<protein>
    <submittedName>
        <fullName evidence="6">Integrase/recombinase XerD</fullName>
    </submittedName>
</protein>
<dbReference type="PROSITE" id="PS51898">
    <property type="entry name" value="TYR_RECOMBINASE"/>
    <property type="match status" value="1"/>
</dbReference>
<dbReference type="InterPro" id="IPR011010">
    <property type="entry name" value="DNA_brk_join_enz"/>
</dbReference>
<dbReference type="PANTHER" id="PTHR30349:SF81">
    <property type="entry name" value="TYROSINE RECOMBINASE XERC"/>
    <property type="match status" value="1"/>
</dbReference>
<dbReference type="InterPro" id="IPR044068">
    <property type="entry name" value="CB"/>
</dbReference>
<evidence type="ECO:0000313" key="6">
    <source>
        <dbReference type="EMBL" id="MET3658554.1"/>
    </source>
</evidence>
<organism evidence="6 7">
    <name type="scientific">Sporosarcina psychrophila</name>
    <name type="common">Bacillus psychrophilus</name>
    <dbReference type="NCBI Taxonomy" id="1476"/>
    <lineage>
        <taxon>Bacteria</taxon>
        <taxon>Bacillati</taxon>
        <taxon>Bacillota</taxon>
        <taxon>Bacilli</taxon>
        <taxon>Bacillales</taxon>
        <taxon>Caryophanaceae</taxon>
        <taxon>Sporosarcina</taxon>
    </lineage>
</organism>
<feature type="domain" description="Tyr recombinase" evidence="4">
    <location>
        <begin position="136"/>
        <end position="322"/>
    </location>
</feature>
<evidence type="ECO:0000256" key="3">
    <source>
        <dbReference type="PROSITE-ProRule" id="PRU01248"/>
    </source>
</evidence>
<accession>A0ABV2KBU8</accession>
<gene>
    <name evidence="6" type="ORF">ABIC55_003671</name>
</gene>
<name>A0ABV2KBU8_SPOPS</name>
<dbReference type="InterPro" id="IPR025269">
    <property type="entry name" value="SAM-like_dom"/>
</dbReference>
<dbReference type="InterPro" id="IPR013762">
    <property type="entry name" value="Integrase-like_cat_sf"/>
</dbReference>
<evidence type="ECO:0000313" key="7">
    <source>
        <dbReference type="Proteomes" id="UP001549104"/>
    </source>
</evidence>
<sequence length="344" mass="39802">MRKFEFKNRNSSELGRNFNYDATVELFIDDKMLQKRSPDTIRTYRQTLSHFAKYCATQGYNGNEGDCVREYVRYLTFDKTKWDDHPTNVSEVVGVSARTANNAIRVLRVFYNWAIAKKHIGINPAQDVGLQTEDIETFEIFTDEEIETLLASPRRRTYTGLRDYVMMILMTDTGMRIGEMSALVRGDVDLIYRQISLRAEITKNRRARIVPMSRSTADLLRSLFDYTGVGDEDDAEFIFLTQYGERYYGDTFAKMLKKYANRAVSPIKARVSPHTFRHYFAVKFLRNGGDPFALMKILGHTDISMTQRYVQFASADIKEIHDKASPVEALINSRQKRKGSVKFQ</sequence>